<name>A0A226DYP9_FOLCA</name>
<dbReference type="InterPro" id="IPR029062">
    <property type="entry name" value="Class_I_gatase-like"/>
</dbReference>
<dbReference type="Gene3D" id="3.50.4.10">
    <property type="entry name" value="Hepatocyte Growth Factor"/>
    <property type="match status" value="1"/>
</dbReference>
<gene>
    <name evidence="4" type="ORF">Fcan01_14438</name>
</gene>
<dbReference type="Pfam" id="PF06283">
    <property type="entry name" value="ThuA"/>
    <property type="match status" value="1"/>
</dbReference>
<dbReference type="SUPFAM" id="SSF52317">
    <property type="entry name" value="Class I glutamine amidotransferase-like"/>
    <property type="match status" value="1"/>
</dbReference>
<sequence>MAFTRIFALICGLVCLSVLNISPAEAQTCSRQVGKDITAPNLRSINGTAETSCCGLCSSTSGCVAYSWNDYQGGTCWLKGALSPVIDKGDTTIANRYFPTIQAELGFTYEATTDWSRINDNYLADKDVILFLDDKPTDASHKSAVERFTQRGGGFMSFHVAAFTTNANEWAWYHNTFLGTGNFQKNTWKPTPATLRTEDRTHPATRNLPATFPLGTNAGETWYEGYYPVVWQNRNYRMLYCNMGHNDIDYNGNIDLSETFGGQIQNTFFKDALKWLAYRDAPFEESKQNPLFEALNA</sequence>
<feature type="domain" description="Apple" evidence="3">
    <location>
        <begin position="49"/>
        <end position="79"/>
    </location>
</feature>
<dbReference type="Gene3D" id="3.40.50.880">
    <property type="match status" value="1"/>
</dbReference>
<feature type="domain" description="ThuA-like" evidence="2">
    <location>
        <begin position="95"/>
        <end position="214"/>
    </location>
</feature>
<dbReference type="InterPro" id="IPR029010">
    <property type="entry name" value="ThuA-like"/>
</dbReference>
<keyword evidence="5" id="KW-1185">Reference proteome</keyword>
<dbReference type="OMA" id="GYYPVVW"/>
<reference evidence="4 5" key="1">
    <citation type="submission" date="2015-12" db="EMBL/GenBank/DDBJ databases">
        <title>The genome of Folsomia candida.</title>
        <authorList>
            <person name="Faddeeva A."/>
            <person name="Derks M.F."/>
            <person name="Anvar Y."/>
            <person name="Smit S."/>
            <person name="Van Straalen N."/>
            <person name="Roelofs D."/>
        </authorList>
    </citation>
    <scope>NUCLEOTIDE SEQUENCE [LARGE SCALE GENOMIC DNA]</scope>
    <source>
        <strain evidence="4 5">VU population</strain>
        <tissue evidence="4">Whole body</tissue>
    </source>
</reference>
<dbReference type="InterPro" id="IPR003609">
    <property type="entry name" value="Pan_app"/>
</dbReference>
<dbReference type="Pfam" id="PF14295">
    <property type="entry name" value="PAN_4"/>
    <property type="match status" value="1"/>
</dbReference>
<evidence type="ECO:0000259" key="3">
    <source>
        <dbReference type="Pfam" id="PF14295"/>
    </source>
</evidence>
<evidence type="ECO:0000313" key="4">
    <source>
        <dbReference type="EMBL" id="OXA50595.1"/>
    </source>
</evidence>
<keyword evidence="1" id="KW-0732">Signal</keyword>
<evidence type="ECO:0008006" key="6">
    <source>
        <dbReference type="Google" id="ProtNLM"/>
    </source>
</evidence>
<evidence type="ECO:0000256" key="1">
    <source>
        <dbReference type="SAM" id="SignalP"/>
    </source>
</evidence>
<feature type="chain" id="PRO_5012352856" description="ThuA-like domain-containing protein" evidence="1">
    <location>
        <begin position="27"/>
        <end position="297"/>
    </location>
</feature>
<evidence type="ECO:0000313" key="5">
    <source>
        <dbReference type="Proteomes" id="UP000198287"/>
    </source>
</evidence>
<accession>A0A226DYP9</accession>
<dbReference type="OrthoDB" id="3482285at2759"/>
<organism evidence="4 5">
    <name type="scientific">Folsomia candida</name>
    <name type="common">Springtail</name>
    <dbReference type="NCBI Taxonomy" id="158441"/>
    <lineage>
        <taxon>Eukaryota</taxon>
        <taxon>Metazoa</taxon>
        <taxon>Ecdysozoa</taxon>
        <taxon>Arthropoda</taxon>
        <taxon>Hexapoda</taxon>
        <taxon>Collembola</taxon>
        <taxon>Entomobryomorpha</taxon>
        <taxon>Isotomoidea</taxon>
        <taxon>Isotomidae</taxon>
        <taxon>Proisotominae</taxon>
        <taxon>Folsomia</taxon>
    </lineage>
</organism>
<proteinExistence type="predicted"/>
<protein>
    <recommendedName>
        <fullName evidence="6">ThuA-like domain-containing protein</fullName>
    </recommendedName>
</protein>
<comment type="caution">
    <text evidence="4">The sequence shown here is derived from an EMBL/GenBank/DDBJ whole genome shotgun (WGS) entry which is preliminary data.</text>
</comment>
<feature type="signal peptide" evidence="1">
    <location>
        <begin position="1"/>
        <end position="26"/>
    </location>
</feature>
<dbReference type="EMBL" id="LNIX01000008">
    <property type="protein sequence ID" value="OXA50595.1"/>
    <property type="molecule type" value="Genomic_DNA"/>
</dbReference>
<dbReference type="AlphaFoldDB" id="A0A226DYP9"/>
<dbReference type="Proteomes" id="UP000198287">
    <property type="component" value="Unassembled WGS sequence"/>
</dbReference>
<evidence type="ECO:0000259" key="2">
    <source>
        <dbReference type="Pfam" id="PF06283"/>
    </source>
</evidence>